<organism evidence="1 2">
    <name type="scientific">Ensete ventricosum</name>
    <name type="common">Abyssinian banana</name>
    <name type="synonym">Musa ensete</name>
    <dbReference type="NCBI Taxonomy" id="4639"/>
    <lineage>
        <taxon>Eukaryota</taxon>
        <taxon>Viridiplantae</taxon>
        <taxon>Streptophyta</taxon>
        <taxon>Embryophyta</taxon>
        <taxon>Tracheophyta</taxon>
        <taxon>Spermatophyta</taxon>
        <taxon>Magnoliopsida</taxon>
        <taxon>Liliopsida</taxon>
        <taxon>Zingiberales</taxon>
        <taxon>Musaceae</taxon>
        <taxon>Ensete</taxon>
    </lineage>
</organism>
<accession>A0A427ATV2</accession>
<name>A0A427ATV2_ENSVE</name>
<dbReference type="GO" id="GO:0008168">
    <property type="term" value="F:methyltransferase activity"/>
    <property type="evidence" value="ECO:0007669"/>
    <property type="project" value="InterPro"/>
</dbReference>
<dbReference type="EMBL" id="AMZH03001352">
    <property type="protein sequence ID" value="RRT79625.1"/>
    <property type="molecule type" value="Genomic_DNA"/>
</dbReference>
<dbReference type="SUPFAM" id="SSF53335">
    <property type="entry name" value="S-adenosyl-L-methionine-dependent methyltransferases"/>
    <property type="match status" value="1"/>
</dbReference>
<protein>
    <submittedName>
        <fullName evidence="1">Uncharacterized protein</fullName>
    </submittedName>
</protein>
<evidence type="ECO:0000313" key="1">
    <source>
        <dbReference type="EMBL" id="RRT79625.1"/>
    </source>
</evidence>
<dbReference type="Proteomes" id="UP000287651">
    <property type="component" value="Unassembled WGS sequence"/>
</dbReference>
<dbReference type="InterPro" id="IPR005299">
    <property type="entry name" value="MeTrfase_7"/>
</dbReference>
<proteinExistence type="predicted"/>
<comment type="caution">
    <text evidence="1">The sequence shown here is derived from an EMBL/GenBank/DDBJ whole genome shotgun (WGS) entry which is preliminary data.</text>
</comment>
<dbReference type="Pfam" id="PF03492">
    <property type="entry name" value="Methyltransf_7"/>
    <property type="match status" value="1"/>
</dbReference>
<dbReference type="PANTHER" id="PTHR31009">
    <property type="entry name" value="S-ADENOSYL-L-METHIONINE:CARBOXYL METHYLTRANSFERASE FAMILY PROTEIN"/>
    <property type="match status" value="1"/>
</dbReference>
<dbReference type="Gene3D" id="3.40.50.150">
    <property type="entry name" value="Vaccinia Virus protein VP39"/>
    <property type="match status" value="1"/>
</dbReference>
<dbReference type="InterPro" id="IPR029063">
    <property type="entry name" value="SAM-dependent_MTases_sf"/>
</dbReference>
<evidence type="ECO:0000313" key="2">
    <source>
        <dbReference type="Proteomes" id="UP000287651"/>
    </source>
</evidence>
<gene>
    <name evidence="1" type="ORF">B296_00004389</name>
</gene>
<dbReference type="AlphaFoldDB" id="A0A427ATV2"/>
<sequence length="90" mass="10244">MHAPYHVVGVPGSFYGRLFPCRRTPCCLSLLRQSHLALSGYPLQWLLVLYTLLVPQGLETEQEQGASLNKRNIYLAETSPPQVIETYQHF</sequence>
<reference evidence="1 2" key="1">
    <citation type="journal article" date="2014" name="Agronomy (Basel)">
        <title>A Draft Genome Sequence for Ensete ventricosum, the Drought-Tolerant Tree Against Hunger.</title>
        <authorList>
            <person name="Harrison J."/>
            <person name="Moore K.A."/>
            <person name="Paszkiewicz K."/>
            <person name="Jones T."/>
            <person name="Grant M."/>
            <person name="Ambacheew D."/>
            <person name="Muzemil S."/>
            <person name="Studholme D.J."/>
        </authorList>
    </citation>
    <scope>NUCLEOTIDE SEQUENCE [LARGE SCALE GENOMIC DNA]</scope>
</reference>